<dbReference type="Proteomes" id="UP000178851">
    <property type="component" value="Unassembled WGS sequence"/>
</dbReference>
<dbReference type="SUPFAM" id="SSF69796">
    <property type="entry name" value="Thymidylate synthase-complementing protein Thy1"/>
    <property type="match status" value="2"/>
</dbReference>
<dbReference type="Pfam" id="PF02511">
    <property type="entry name" value="Thy1"/>
    <property type="match status" value="2"/>
</dbReference>
<accession>A0A1F7YI06</accession>
<protein>
    <recommendedName>
        <fullName evidence="3">Thymidylate synthase</fullName>
    </recommendedName>
</protein>
<dbReference type="EMBL" id="MGGI01000016">
    <property type="protein sequence ID" value="OGM26135.1"/>
    <property type="molecule type" value="Genomic_DNA"/>
</dbReference>
<dbReference type="InterPro" id="IPR003669">
    <property type="entry name" value="Thymidylate_synthase_ThyX"/>
</dbReference>
<organism evidence="1 2">
    <name type="scientific">Candidatus Woesebacteria bacterium RIFCSPHIGHO2_01_FULL_39_28</name>
    <dbReference type="NCBI Taxonomy" id="1802496"/>
    <lineage>
        <taxon>Bacteria</taxon>
        <taxon>Candidatus Woeseibacteriota</taxon>
    </lineage>
</organism>
<dbReference type="GO" id="GO:0004799">
    <property type="term" value="F:thymidylate synthase activity"/>
    <property type="evidence" value="ECO:0007669"/>
    <property type="project" value="TreeGrafter"/>
</dbReference>
<dbReference type="GO" id="GO:0050797">
    <property type="term" value="F:thymidylate synthase (FAD) activity"/>
    <property type="evidence" value="ECO:0007669"/>
    <property type="project" value="InterPro"/>
</dbReference>
<evidence type="ECO:0008006" key="3">
    <source>
        <dbReference type="Google" id="ProtNLM"/>
    </source>
</evidence>
<dbReference type="PROSITE" id="PS51331">
    <property type="entry name" value="THYX"/>
    <property type="match status" value="2"/>
</dbReference>
<dbReference type="PANTHER" id="PTHR34934:SF1">
    <property type="entry name" value="FLAVIN-DEPENDENT THYMIDYLATE SYNTHASE"/>
    <property type="match status" value="1"/>
</dbReference>
<reference evidence="1 2" key="1">
    <citation type="journal article" date="2016" name="Nat. Commun.">
        <title>Thousands of microbial genomes shed light on interconnected biogeochemical processes in an aquifer system.</title>
        <authorList>
            <person name="Anantharaman K."/>
            <person name="Brown C.T."/>
            <person name="Hug L.A."/>
            <person name="Sharon I."/>
            <person name="Castelle C.J."/>
            <person name="Probst A.J."/>
            <person name="Thomas B.C."/>
            <person name="Singh A."/>
            <person name="Wilkins M.J."/>
            <person name="Karaoz U."/>
            <person name="Brodie E.L."/>
            <person name="Williams K.H."/>
            <person name="Hubbard S.S."/>
            <person name="Banfield J.F."/>
        </authorList>
    </citation>
    <scope>NUCLEOTIDE SEQUENCE [LARGE SCALE GENOMIC DNA]</scope>
</reference>
<evidence type="ECO:0000313" key="2">
    <source>
        <dbReference type="Proteomes" id="UP000178851"/>
    </source>
</evidence>
<name>A0A1F7YI06_9BACT</name>
<dbReference type="AlphaFoldDB" id="A0A1F7YI06"/>
<dbReference type="GO" id="GO:0070402">
    <property type="term" value="F:NADPH binding"/>
    <property type="evidence" value="ECO:0007669"/>
    <property type="project" value="TreeGrafter"/>
</dbReference>
<comment type="caution">
    <text evidence="1">The sequence shown here is derived from an EMBL/GenBank/DDBJ whole genome shotgun (WGS) entry which is preliminary data.</text>
</comment>
<dbReference type="InterPro" id="IPR036098">
    <property type="entry name" value="Thymidylate_synthase_ThyX_sf"/>
</dbReference>
<dbReference type="PANTHER" id="PTHR34934">
    <property type="entry name" value="FLAVIN-DEPENDENT THYMIDYLATE SYNTHASE"/>
    <property type="match status" value="1"/>
</dbReference>
<dbReference type="CDD" id="cd20175">
    <property type="entry name" value="ThyX"/>
    <property type="match status" value="1"/>
</dbReference>
<proteinExistence type="predicted"/>
<dbReference type="GO" id="GO:0006231">
    <property type="term" value="P:dTMP biosynthetic process"/>
    <property type="evidence" value="ECO:0007669"/>
    <property type="project" value="InterPro"/>
</dbReference>
<sequence length="585" mass="68329">MNFGYSFPYKPESFTPEERKVLSLFFTNYDKPVFAIHNLPQEVVGAMFSRYSRTTKSIRRVFLDEFWSADELGIKKFSSFDNKAYEKAKERTRDFYRKVFAEYGDDSVIQMGSVHIAFEFVSQLIGAKAIEDQRVASAYIAKSTRYVDFRSKVNDHFLFVEPPEIMSSRFAKEFLTWNKLLFDAYSRYIPVVIEYLSKKYPLNAQKIEDTKNGKLISFNNLNDYDKVIVRSAHERALKAKALDLMRFFLPSTTAVNLGAHFSGQATETTINKMLSSPFSEVRFLGAMALKELVKIFPNFLQNIGNSFGKIARDYRKEVRNKMLETSGRWERKISNIGNKNSVRIINWDKDADVKIASQILFTGSYRNLSKEQIYKWAQGVKKKEGKVWSPTLVKIIYQSLPDRKSKGRNRRQKLPRAFEHAYIEIEFYTDMGTYNDLQRNRLSSTEKQAIAADDVYIPSEYMDMENLLDEYKRLAENTRKLHNKMFKTKFLRDAAEYISIMGNKIRFNVKANLRQWVFFAELRTIAGGHPTYRYALQEATRQIIAKMPFTKELFAHVDWTSDYGLGRLKAEIRTQEELAKLKEKK</sequence>
<evidence type="ECO:0000313" key="1">
    <source>
        <dbReference type="EMBL" id="OGM26135.1"/>
    </source>
</evidence>
<gene>
    <name evidence="1" type="ORF">A2627_03780</name>
</gene>
<dbReference type="GO" id="GO:0050660">
    <property type="term" value="F:flavin adenine dinucleotide binding"/>
    <property type="evidence" value="ECO:0007669"/>
    <property type="project" value="InterPro"/>
</dbReference>
<dbReference type="Gene3D" id="3.30.1360.170">
    <property type="match status" value="2"/>
</dbReference>